<comment type="caution">
    <text evidence="20">The sequence shown here is derived from an EMBL/GenBank/DDBJ whole genome shotgun (WGS) entry which is preliminary data.</text>
</comment>
<comment type="cofactor">
    <cofactor evidence="15">
        <name>Mg(2+)</name>
        <dbReference type="ChEBI" id="CHEBI:18420"/>
    </cofactor>
    <text evidence="15">Binds 2 magnesium ions per tetramer.</text>
</comment>
<dbReference type="Gene3D" id="3.30.70.380">
    <property type="entry name" value="Ferrodoxin-fold anticodon-binding domain"/>
    <property type="match status" value="1"/>
</dbReference>
<dbReference type="Pfam" id="PF03483">
    <property type="entry name" value="B3_4"/>
    <property type="match status" value="1"/>
</dbReference>
<dbReference type="GO" id="GO:0000049">
    <property type="term" value="F:tRNA binding"/>
    <property type="evidence" value="ECO:0007669"/>
    <property type="project" value="UniProtKB-UniRule"/>
</dbReference>
<proteinExistence type="inferred from homology"/>
<evidence type="ECO:0000256" key="3">
    <source>
        <dbReference type="ARBA" id="ARBA00011209"/>
    </source>
</evidence>
<evidence type="ECO:0000259" key="18">
    <source>
        <dbReference type="PROSITE" id="PS51447"/>
    </source>
</evidence>
<dbReference type="InterPro" id="IPR005147">
    <property type="entry name" value="tRNA_synthase_B5-dom"/>
</dbReference>
<dbReference type="CDD" id="cd02796">
    <property type="entry name" value="tRNA_bind_bactPheRS"/>
    <property type="match status" value="1"/>
</dbReference>
<dbReference type="NCBIfam" id="TIGR00472">
    <property type="entry name" value="pheT_bact"/>
    <property type="match status" value="1"/>
</dbReference>
<dbReference type="Gene3D" id="2.40.50.140">
    <property type="entry name" value="Nucleic acid-binding proteins"/>
    <property type="match status" value="1"/>
</dbReference>
<evidence type="ECO:0000256" key="8">
    <source>
        <dbReference type="ARBA" id="ARBA00022741"/>
    </source>
</evidence>
<accession>H3NMQ2</accession>
<comment type="similarity">
    <text evidence="2 15">Belongs to the phenylalanyl-tRNA synthetase beta subunit family. Type 1 subfamily.</text>
</comment>
<evidence type="ECO:0000256" key="12">
    <source>
        <dbReference type="ARBA" id="ARBA00022917"/>
    </source>
</evidence>
<keyword evidence="13 15" id="KW-0030">Aminoacyl-tRNA synthetase</keyword>
<feature type="binding site" evidence="15">
    <location>
        <position position="460"/>
    </location>
    <ligand>
        <name>Mg(2+)</name>
        <dbReference type="ChEBI" id="CHEBI:18420"/>
        <note>shared with alpha subunit</note>
    </ligand>
</feature>
<dbReference type="STRING" id="883114.HMPREF9709_00613"/>
<evidence type="ECO:0000256" key="2">
    <source>
        <dbReference type="ARBA" id="ARBA00008653"/>
    </source>
</evidence>
<dbReference type="GO" id="GO:0006432">
    <property type="term" value="P:phenylalanyl-tRNA aminoacylation"/>
    <property type="evidence" value="ECO:0007669"/>
    <property type="project" value="UniProtKB-UniRule"/>
</dbReference>
<dbReference type="InterPro" id="IPR005146">
    <property type="entry name" value="B3/B4_tRNA-bd"/>
</dbReference>
<keyword evidence="6 15" id="KW-0436">Ligase</keyword>
<evidence type="ECO:0000256" key="6">
    <source>
        <dbReference type="ARBA" id="ARBA00022598"/>
    </source>
</evidence>
<comment type="subcellular location">
    <subcellularLocation>
        <location evidence="1 15">Cytoplasm</location>
    </subcellularLocation>
</comment>
<feature type="binding site" evidence="15">
    <location>
        <position position="469"/>
    </location>
    <ligand>
        <name>Mg(2+)</name>
        <dbReference type="ChEBI" id="CHEBI:18420"/>
        <note>shared with alpha subunit</note>
    </ligand>
</feature>
<dbReference type="InterPro" id="IPR033714">
    <property type="entry name" value="tRNA_bind_bactPheRS"/>
</dbReference>
<dbReference type="InterPro" id="IPR045060">
    <property type="entry name" value="Phe-tRNA-ligase_IIc_bsu"/>
</dbReference>
<dbReference type="Pfam" id="PF03484">
    <property type="entry name" value="B5"/>
    <property type="match status" value="1"/>
</dbReference>
<dbReference type="CDD" id="cd00769">
    <property type="entry name" value="PheRS_beta_core"/>
    <property type="match status" value="1"/>
</dbReference>
<evidence type="ECO:0000256" key="10">
    <source>
        <dbReference type="ARBA" id="ARBA00022842"/>
    </source>
</evidence>
<sequence>MLVPIKWLREYVEIKDSTREIANRVTDSGSHVESIEKYEEMSGLVIAKILDIRKHENADKLSLVDLDYGDGKETIVTGAKNMRVGDNVVLAKVGAKLPGGIEIKKATLQGVVSPGMLCGYSELGVSENYVDKRSADGLIILDDDVKVGEDAVKALNLDSEIIEFEITPNRPDCLSIIGMAREVAAVFDEKIKEPSLEVKNAVSNYKEFFNGVELNTDKSTRFMTAVVKDVEIKESPLYIKNYLRDAGMRPINNIVDIANFIMLEYGQPLHTYDLDTISGKKLIVREGKTGETVKTLDKNERKIEAGDILICDDDNNPIGIAGVMGGFDTEVTENTKNILIESATFNNESIRKTSKRLGLRSEASARFEKGIPAKLNEIALKRFLHLIEETNSGIVVEGLSDDGDFEVEEKSLKLRNSKLNSLLGIDLDIEQSKKYLDSLELYTEIEGDTLNVKIPFFRSDLNIEEDLIEEIGRLYGFQNIAPKSLVGGLTQGIKSEMRQCQDEARINLFALGFSEILTYSFISNKVFDKLNLNENDKLRDTVKILNPLGEDFSVMRTTLIGNMLEIIRRNLNNKQNDLRFFEVGNSFIKRDETIKEEKLMTFSLVGDYDFYYIKNILINIFTKFGIEDYEFIRETENPIFHEGRCANVMVDGEKVAVIGEISPIVMDNFDIEKRVNLVEANLDVLFKFKKDQIRYKEISKYPIVERDIAIVVDKDIQSQDIINVIKQYGGEYLKYVKLFDIYKGEQIPEDKVSLAYKIGFQSNEMTLKDQVVKEAFENIVEGLNKTFDVNLRS</sequence>
<dbReference type="InterPro" id="IPR009061">
    <property type="entry name" value="DNA-bd_dom_put_sf"/>
</dbReference>
<dbReference type="GO" id="GO:0009328">
    <property type="term" value="C:phenylalanine-tRNA ligase complex"/>
    <property type="evidence" value="ECO:0007669"/>
    <property type="project" value="TreeGrafter"/>
</dbReference>
<dbReference type="InterPro" id="IPR045864">
    <property type="entry name" value="aa-tRNA-synth_II/BPL/LPL"/>
</dbReference>
<feature type="domain" description="FDX-ACB" evidence="18">
    <location>
        <begin position="699"/>
        <end position="792"/>
    </location>
</feature>
<gene>
    <name evidence="15" type="primary">pheT</name>
    <name evidence="20" type="ORF">HMPREF9709_00613</name>
</gene>
<evidence type="ECO:0000256" key="13">
    <source>
        <dbReference type="ARBA" id="ARBA00023146"/>
    </source>
</evidence>
<dbReference type="SUPFAM" id="SSF55681">
    <property type="entry name" value="Class II aaRS and biotin synthetases"/>
    <property type="match status" value="1"/>
</dbReference>
<keyword evidence="8 15" id="KW-0547">Nucleotide-binding</keyword>
<evidence type="ECO:0000256" key="4">
    <source>
        <dbReference type="ARBA" id="ARBA00022490"/>
    </source>
</evidence>
<dbReference type="EMBL" id="AGEI01000019">
    <property type="protein sequence ID" value="EHR34643.1"/>
    <property type="molecule type" value="Genomic_DNA"/>
</dbReference>
<dbReference type="SUPFAM" id="SSF46955">
    <property type="entry name" value="Putative DNA-binding domain"/>
    <property type="match status" value="1"/>
</dbReference>
<evidence type="ECO:0000256" key="9">
    <source>
        <dbReference type="ARBA" id="ARBA00022840"/>
    </source>
</evidence>
<dbReference type="SUPFAM" id="SSF56037">
    <property type="entry name" value="PheT/TilS domain"/>
    <property type="match status" value="1"/>
</dbReference>
<dbReference type="PROSITE" id="PS51447">
    <property type="entry name" value="FDX_ACB"/>
    <property type="match status" value="1"/>
</dbReference>
<keyword evidence="4 15" id="KW-0963">Cytoplasm</keyword>
<dbReference type="EC" id="6.1.1.20" evidence="15"/>
<dbReference type="PANTHER" id="PTHR10947:SF0">
    <property type="entry name" value="PHENYLALANINE--TRNA LIGASE BETA SUBUNIT"/>
    <property type="match status" value="1"/>
</dbReference>
<keyword evidence="9 15" id="KW-0067">ATP-binding</keyword>
<reference evidence="20 21" key="1">
    <citation type="submission" date="2012-01" db="EMBL/GenBank/DDBJ databases">
        <title>The Genome Sequence of Helcococcus kunzii ATCC 51366.</title>
        <authorList>
            <consortium name="The Broad Institute Genome Sequencing Platform"/>
            <person name="Earl A."/>
            <person name="Ward D."/>
            <person name="Feldgarden M."/>
            <person name="Gevers D."/>
            <person name="Huys G."/>
            <person name="Young S.K."/>
            <person name="Zeng Q."/>
            <person name="Gargeya S."/>
            <person name="Fitzgerald M."/>
            <person name="Haas B."/>
            <person name="Abouelleil A."/>
            <person name="Alvarado L."/>
            <person name="Arachchi H.M."/>
            <person name="Berlin A."/>
            <person name="Chapman S.B."/>
            <person name="Gearin G."/>
            <person name="Goldberg J."/>
            <person name="Griggs A."/>
            <person name="Gujja S."/>
            <person name="Hansen M."/>
            <person name="Heiman D."/>
            <person name="Howarth C."/>
            <person name="Larimer J."/>
            <person name="Lui A."/>
            <person name="MacDonald P.J.P."/>
            <person name="McCowen C."/>
            <person name="Montmayeur A."/>
            <person name="Murphy C."/>
            <person name="Neiman D."/>
            <person name="Pearson M."/>
            <person name="Priest M."/>
            <person name="Roberts A."/>
            <person name="Saif S."/>
            <person name="Shea T."/>
            <person name="Sisk P."/>
            <person name="Stolte C."/>
            <person name="Sykes S."/>
            <person name="Wortman J."/>
            <person name="Nusbaum C."/>
            <person name="Birren B."/>
        </authorList>
    </citation>
    <scope>NUCLEOTIDE SEQUENCE [LARGE SCALE GENOMIC DNA]</scope>
    <source>
        <strain evidence="20 21">ATCC 51366</strain>
    </source>
</reference>
<dbReference type="RefSeq" id="WP_005397865.1">
    <property type="nucleotide sequence ID" value="NZ_JH601088.1"/>
</dbReference>
<dbReference type="PROSITE" id="PS50886">
    <property type="entry name" value="TRBD"/>
    <property type="match status" value="1"/>
</dbReference>
<evidence type="ECO:0000256" key="11">
    <source>
        <dbReference type="ARBA" id="ARBA00022884"/>
    </source>
</evidence>
<dbReference type="OrthoDB" id="9805455at2"/>
<dbReference type="GO" id="GO:0004826">
    <property type="term" value="F:phenylalanine-tRNA ligase activity"/>
    <property type="evidence" value="ECO:0007669"/>
    <property type="project" value="UniProtKB-UniRule"/>
</dbReference>
<dbReference type="InterPro" id="IPR005121">
    <property type="entry name" value="Fdx_antiC-bd"/>
</dbReference>
<keyword evidence="21" id="KW-1185">Reference proteome</keyword>
<protein>
    <recommendedName>
        <fullName evidence="15">Phenylalanine--tRNA ligase beta subunit</fullName>
        <ecNumber evidence="15">6.1.1.20</ecNumber>
    </recommendedName>
    <alternativeName>
        <fullName evidence="15">Phenylalanyl-tRNA synthetase beta subunit</fullName>
        <shortName evidence="15">PheRS</shortName>
    </alternativeName>
</protein>
<dbReference type="FunFam" id="3.30.70.380:FF:000001">
    <property type="entry name" value="Phenylalanine--tRNA ligase beta subunit"/>
    <property type="match status" value="1"/>
</dbReference>
<keyword evidence="12 15" id="KW-0648">Protein biosynthesis</keyword>
<dbReference type="HAMAP" id="MF_00283">
    <property type="entry name" value="Phe_tRNA_synth_beta1"/>
    <property type="match status" value="1"/>
</dbReference>
<feature type="binding site" evidence="15">
    <location>
        <position position="470"/>
    </location>
    <ligand>
        <name>Mg(2+)</name>
        <dbReference type="ChEBI" id="CHEBI:18420"/>
        <note>shared with alpha subunit</note>
    </ligand>
</feature>
<dbReference type="SMART" id="SM00873">
    <property type="entry name" value="B3_4"/>
    <property type="match status" value="1"/>
</dbReference>
<feature type="domain" description="B5" evidence="19">
    <location>
        <begin position="407"/>
        <end position="482"/>
    </location>
</feature>
<evidence type="ECO:0000259" key="17">
    <source>
        <dbReference type="PROSITE" id="PS50886"/>
    </source>
</evidence>
<keyword evidence="11 16" id="KW-0694">RNA-binding</keyword>
<dbReference type="Proteomes" id="UP000004191">
    <property type="component" value="Unassembled WGS sequence"/>
</dbReference>
<dbReference type="Gene3D" id="3.30.930.10">
    <property type="entry name" value="Bira Bifunctional Protein, Domain 2"/>
    <property type="match status" value="1"/>
</dbReference>
<dbReference type="Gene3D" id="3.50.40.10">
    <property type="entry name" value="Phenylalanyl-trna Synthetase, Chain B, domain 3"/>
    <property type="match status" value="1"/>
</dbReference>
<dbReference type="InterPro" id="IPR004532">
    <property type="entry name" value="Phe-tRNA-ligase_IIc_bsu_bact"/>
</dbReference>
<keyword evidence="7 15" id="KW-0479">Metal-binding</keyword>
<dbReference type="Pfam" id="PF01588">
    <property type="entry name" value="tRNA_bind"/>
    <property type="match status" value="1"/>
</dbReference>
<name>H3NMQ2_9FIRM</name>
<dbReference type="SUPFAM" id="SSF50249">
    <property type="entry name" value="Nucleic acid-binding proteins"/>
    <property type="match status" value="1"/>
</dbReference>
<dbReference type="Gene3D" id="3.30.56.10">
    <property type="match status" value="2"/>
</dbReference>
<evidence type="ECO:0000256" key="7">
    <source>
        <dbReference type="ARBA" id="ARBA00022723"/>
    </source>
</evidence>
<dbReference type="GeneID" id="96998618"/>
<dbReference type="PROSITE" id="PS51483">
    <property type="entry name" value="B5"/>
    <property type="match status" value="1"/>
</dbReference>
<evidence type="ECO:0000313" key="21">
    <source>
        <dbReference type="Proteomes" id="UP000004191"/>
    </source>
</evidence>
<evidence type="ECO:0000256" key="1">
    <source>
        <dbReference type="ARBA" id="ARBA00004496"/>
    </source>
</evidence>
<keyword evidence="5 16" id="KW-0820">tRNA-binding</keyword>
<dbReference type="SUPFAM" id="SSF54991">
    <property type="entry name" value="Anticodon-binding domain of PheRS"/>
    <property type="match status" value="1"/>
</dbReference>
<feature type="domain" description="TRNA-binding" evidence="17">
    <location>
        <begin position="38"/>
        <end position="152"/>
    </location>
</feature>
<dbReference type="SMART" id="SM00896">
    <property type="entry name" value="FDX-ACB"/>
    <property type="match status" value="1"/>
</dbReference>
<evidence type="ECO:0000313" key="20">
    <source>
        <dbReference type="EMBL" id="EHR34643.1"/>
    </source>
</evidence>
<dbReference type="GO" id="GO:0016740">
    <property type="term" value="F:transferase activity"/>
    <property type="evidence" value="ECO:0007669"/>
    <property type="project" value="UniProtKB-ARBA"/>
</dbReference>
<evidence type="ECO:0000259" key="19">
    <source>
        <dbReference type="PROSITE" id="PS51483"/>
    </source>
</evidence>
<dbReference type="InterPro" id="IPR012340">
    <property type="entry name" value="NA-bd_OB-fold"/>
</dbReference>
<dbReference type="SMART" id="SM00874">
    <property type="entry name" value="B5"/>
    <property type="match status" value="1"/>
</dbReference>
<dbReference type="PANTHER" id="PTHR10947">
    <property type="entry name" value="PHENYLALANYL-TRNA SYNTHETASE BETA CHAIN AND LEUCINE-RICH REPEAT-CONTAINING PROTEIN 47"/>
    <property type="match status" value="1"/>
</dbReference>
<dbReference type="HOGENOM" id="CLU_016891_0_0_9"/>
<dbReference type="FunFam" id="2.40.50.140:FF:000045">
    <property type="entry name" value="Phenylalanine--tRNA ligase beta subunit"/>
    <property type="match status" value="1"/>
</dbReference>
<dbReference type="Pfam" id="PF03147">
    <property type="entry name" value="FDX-ACB"/>
    <property type="match status" value="1"/>
</dbReference>
<comment type="subunit">
    <text evidence="3 15">Tetramer of two alpha and two beta subunits.</text>
</comment>
<dbReference type="PATRIC" id="fig|883114.3.peg.605"/>
<dbReference type="InterPro" id="IPR002547">
    <property type="entry name" value="tRNA-bd_dom"/>
</dbReference>
<dbReference type="eggNOG" id="COG0072">
    <property type="taxonomic scope" value="Bacteria"/>
</dbReference>
<evidence type="ECO:0000256" key="5">
    <source>
        <dbReference type="ARBA" id="ARBA00022555"/>
    </source>
</evidence>
<dbReference type="InterPro" id="IPR041616">
    <property type="entry name" value="PheRS_beta_core"/>
</dbReference>
<dbReference type="GO" id="GO:0000287">
    <property type="term" value="F:magnesium ion binding"/>
    <property type="evidence" value="ECO:0007669"/>
    <property type="project" value="UniProtKB-UniRule"/>
</dbReference>
<dbReference type="Pfam" id="PF17759">
    <property type="entry name" value="tRNA_synthFbeta"/>
    <property type="match status" value="1"/>
</dbReference>
<dbReference type="InterPro" id="IPR020825">
    <property type="entry name" value="Phe-tRNA_synthase-like_B3/B4"/>
</dbReference>
<feature type="binding site" evidence="15">
    <location>
        <position position="466"/>
    </location>
    <ligand>
        <name>Mg(2+)</name>
        <dbReference type="ChEBI" id="CHEBI:18420"/>
        <note>shared with alpha subunit</note>
    </ligand>
</feature>
<dbReference type="GO" id="GO:0005524">
    <property type="term" value="F:ATP binding"/>
    <property type="evidence" value="ECO:0007669"/>
    <property type="project" value="UniProtKB-UniRule"/>
</dbReference>
<dbReference type="GO" id="GO:0140096">
    <property type="term" value="F:catalytic activity, acting on a protein"/>
    <property type="evidence" value="ECO:0007669"/>
    <property type="project" value="UniProtKB-ARBA"/>
</dbReference>
<comment type="catalytic activity">
    <reaction evidence="14 15">
        <text>tRNA(Phe) + L-phenylalanine + ATP = L-phenylalanyl-tRNA(Phe) + AMP + diphosphate + H(+)</text>
        <dbReference type="Rhea" id="RHEA:19413"/>
        <dbReference type="Rhea" id="RHEA-COMP:9668"/>
        <dbReference type="Rhea" id="RHEA-COMP:9699"/>
        <dbReference type="ChEBI" id="CHEBI:15378"/>
        <dbReference type="ChEBI" id="CHEBI:30616"/>
        <dbReference type="ChEBI" id="CHEBI:33019"/>
        <dbReference type="ChEBI" id="CHEBI:58095"/>
        <dbReference type="ChEBI" id="CHEBI:78442"/>
        <dbReference type="ChEBI" id="CHEBI:78531"/>
        <dbReference type="ChEBI" id="CHEBI:456215"/>
        <dbReference type="EC" id="6.1.1.20"/>
    </reaction>
</comment>
<evidence type="ECO:0000256" key="15">
    <source>
        <dbReference type="HAMAP-Rule" id="MF_00283"/>
    </source>
</evidence>
<dbReference type="AlphaFoldDB" id="H3NMQ2"/>
<organism evidence="20 21">
    <name type="scientific">Helcococcus kunzii ATCC 51366</name>
    <dbReference type="NCBI Taxonomy" id="883114"/>
    <lineage>
        <taxon>Bacteria</taxon>
        <taxon>Bacillati</taxon>
        <taxon>Bacillota</taxon>
        <taxon>Tissierellia</taxon>
        <taxon>Tissierellales</taxon>
        <taxon>Peptoniphilaceae</taxon>
        <taxon>Helcococcus</taxon>
    </lineage>
</organism>
<evidence type="ECO:0000256" key="16">
    <source>
        <dbReference type="PROSITE-ProRule" id="PRU00209"/>
    </source>
</evidence>
<keyword evidence="10 15" id="KW-0460">Magnesium</keyword>
<dbReference type="InterPro" id="IPR036690">
    <property type="entry name" value="Fdx_antiC-bd_sf"/>
</dbReference>
<evidence type="ECO:0000256" key="14">
    <source>
        <dbReference type="ARBA" id="ARBA00049255"/>
    </source>
</evidence>